<evidence type="ECO:0000256" key="1">
    <source>
        <dbReference type="SAM" id="MobiDB-lite"/>
    </source>
</evidence>
<feature type="compositionally biased region" description="Pro residues" evidence="1">
    <location>
        <begin position="1"/>
        <end position="10"/>
    </location>
</feature>
<name>G7NCC4_MACMU</name>
<sequence>MNPRPVPGPGPYTASHSPFLHLHPLPPPQADRSSPIPPPFSSRHFIIDPPFPRPILGLGRGGGSQAGVRRVDKGQLYFSVVAVVALGWEKEEDCEAKLFLRNDLGFSLILIRRPKVDEGSERCPFPISTGAITELLL</sequence>
<organism evidence="2">
    <name type="scientific">Macaca mulatta</name>
    <name type="common">Rhesus macaque</name>
    <dbReference type="NCBI Taxonomy" id="9544"/>
    <lineage>
        <taxon>Eukaryota</taxon>
        <taxon>Metazoa</taxon>
        <taxon>Chordata</taxon>
        <taxon>Craniata</taxon>
        <taxon>Vertebrata</taxon>
        <taxon>Euteleostomi</taxon>
        <taxon>Mammalia</taxon>
        <taxon>Eutheria</taxon>
        <taxon>Euarchontoglires</taxon>
        <taxon>Primates</taxon>
        <taxon>Haplorrhini</taxon>
        <taxon>Catarrhini</taxon>
        <taxon>Cercopithecidae</taxon>
        <taxon>Cercopithecinae</taxon>
        <taxon>Macaca</taxon>
    </lineage>
</organism>
<protein>
    <submittedName>
        <fullName evidence="2">Uncharacterized protein</fullName>
    </submittedName>
</protein>
<proteinExistence type="predicted"/>
<evidence type="ECO:0000313" key="2">
    <source>
        <dbReference type="EMBL" id="EHH23481.1"/>
    </source>
</evidence>
<gene>
    <name evidence="2" type="ORF">EGK_06956</name>
</gene>
<accession>G7NCC4</accession>
<feature type="region of interest" description="Disordered" evidence="1">
    <location>
        <begin position="1"/>
        <end position="43"/>
    </location>
</feature>
<dbReference type="AlphaFoldDB" id="G7NCC4"/>
<dbReference type="EMBL" id="CM001266">
    <property type="protein sequence ID" value="EHH23481.1"/>
    <property type="molecule type" value="Genomic_DNA"/>
</dbReference>
<reference evidence="2" key="1">
    <citation type="journal article" date="2011" name="Nat. Biotechnol.">
        <title>Genome sequencing and comparison of two nonhuman primate animal models, the cynomolgus and Chinese rhesus macaques.</title>
        <authorList>
            <person name="Yan G."/>
            <person name="Zhang G."/>
            <person name="Fang X."/>
            <person name="Zhang Y."/>
            <person name="Li C."/>
            <person name="Ling F."/>
            <person name="Cooper D.N."/>
            <person name="Li Q."/>
            <person name="Li Y."/>
            <person name="van Gool A.J."/>
            <person name="Du H."/>
            <person name="Chen J."/>
            <person name="Chen R."/>
            <person name="Zhang P."/>
            <person name="Huang Z."/>
            <person name="Thompson J.R."/>
            <person name="Meng Y."/>
            <person name="Bai Y."/>
            <person name="Wang J."/>
            <person name="Zhuo M."/>
            <person name="Wang T."/>
            <person name="Huang Y."/>
            <person name="Wei L."/>
            <person name="Li J."/>
            <person name="Wang Z."/>
            <person name="Hu H."/>
            <person name="Yang P."/>
            <person name="Le L."/>
            <person name="Stenson P.D."/>
            <person name="Li B."/>
            <person name="Liu X."/>
            <person name="Ball E.V."/>
            <person name="An N."/>
            <person name="Huang Q."/>
            <person name="Zhang Y."/>
            <person name="Fan W."/>
            <person name="Zhang X."/>
            <person name="Li Y."/>
            <person name="Wang W."/>
            <person name="Katze M.G."/>
            <person name="Su B."/>
            <person name="Nielsen R."/>
            <person name="Yang H."/>
            <person name="Wang J."/>
            <person name="Wang X."/>
            <person name="Wang J."/>
        </authorList>
    </citation>
    <scope>NUCLEOTIDE SEQUENCE [LARGE SCALE GENOMIC DNA]</scope>
    <source>
        <strain evidence="2">CR-5</strain>
    </source>
</reference>
<feature type="compositionally biased region" description="Pro residues" evidence="1">
    <location>
        <begin position="24"/>
        <end position="40"/>
    </location>
</feature>
<dbReference type="Proteomes" id="UP000013456">
    <property type="component" value="Chromosome 14"/>
</dbReference>